<organism evidence="4 5">
    <name type="scientific">Stylosanthes scabra</name>
    <dbReference type="NCBI Taxonomy" id="79078"/>
    <lineage>
        <taxon>Eukaryota</taxon>
        <taxon>Viridiplantae</taxon>
        <taxon>Streptophyta</taxon>
        <taxon>Embryophyta</taxon>
        <taxon>Tracheophyta</taxon>
        <taxon>Spermatophyta</taxon>
        <taxon>Magnoliopsida</taxon>
        <taxon>eudicotyledons</taxon>
        <taxon>Gunneridae</taxon>
        <taxon>Pentapetalae</taxon>
        <taxon>rosids</taxon>
        <taxon>fabids</taxon>
        <taxon>Fabales</taxon>
        <taxon>Fabaceae</taxon>
        <taxon>Papilionoideae</taxon>
        <taxon>50 kb inversion clade</taxon>
        <taxon>dalbergioids sensu lato</taxon>
        <taxon>Dalbergieae</taxon>
        <taxon>Pterocarpus clade</taxon>
        <taxon>Stylosanthes</taxon>
    </lineage>
</organism>
<feature type="compositionally biased region" description="Low complexity" evidence="1">
    <location>
        <begin position="25"/>
        <end position="35"/>
    </location>
</feature>
<dbReference type="Proteomes" id="UP001341840">
    <property type="component" value="Unassembled WGS sequence"/>
</dbReference>
<accession>A0ABU6QUH8</accession>
<feature type="domain" description="FAR1" evidence="3">
    <location>
        <begin position="183"/>
        <end position="245"/>
    </location>
</feature>
<protein>
    <recommendedName>
        <fullName evidence="3">FAR1 domain-containing protein</fullName>
    </recommendedName>
</protein>
<dbReference type="EMBL" id="JASCZI010001685">
    <property type="protein sequence ID" value="MED6115349.1"/>
    <property type="molecule type" value="Genomic_DNA"/>
</dbReference>
<evidence type="ECO:0000313" key="5">
    <source>
        <dbReference type="Proteomes" id="UP001341840"/>
    </source>
</evidence>
<proteinExistence type="predicted"/>
<dbReference type="PANTHER" id="PTHR46328">
    <property type="entry name" value="FAR-RED IMPAIRED RESPONSIVE (FAR1) FAMILY PROTEIN-RELATED"/>
    <property type="match status" value="1"/>
</dbReference>
<evidence type="ECO:0000313" key="4">
    <source>
        <dbReference type="EMBL" id="MED6115349.1"/>
    </source>
</evidence>
<dbReference type="InterPro" id="IPR004330">
    <property type="entry name" value="FAR1_DNA_bnd_dom"/>
</dbReference>
<comment type="caution">
    <text evidence="4">The sequence shown here is derived from an EMBL/GenBank/DDBJ whole genome shotgun (WGS) entry which is preliminary data.</text>
</comment>
<evidence type="ECO:0000256" key="2">
    <source>
        <dbReference type="SAM" id="SignalP"/>
    </source>
</evidence>
<keyword evidence="5" id="KW-1185">Reference proteome</keyword>
<feature type="signal peptide" evidence="2">
    <location>
        <begin position="1"/>
        <end position="19"/>
    </location>
</feature>
<sequence>MAVVTTLAFFYTFFHYLHLSLSPSSSSLSTSCSPPRLTQRRQQQEESATIVATSSSNNSSGDVNDPILLCHCSCLLFLSYCPSMTVVIAQSSPDFAFFFSIGGSPPLSLSWSPSLSSSPSSTPLSFLPSGCGKMEAASLDPSIEVDSDRSHESENTEQFSCDVDDQYVPKVGMLFGLLEEARDFYRDYAKCAEFATKIRNTNKSKKSNEILNQLLSCNREGKRRFDVPVSERTKAIYPSNCPAGIPPSKSYQLLVMAAGGQDKLNFIEKDVRNLMTREIHNISEED</sequence>
<reference evidence="4 5" key="1">
    <citation type="journal article" date="2023" name="Plants (Basel)">
        <title>Bridging the Gap: Combining Genomics and Transcriptomics Approaches to Understand Stylosanthes scabra, an Orphan Legume from the Brazilian Caatinga.</title>
        <authorList>
            <person name="Ferreira-Neto J.R.C."/>
            <person name="da Silva M.D."/>
            <person name="Binneck E."/>
            <person name="de Melo N.F."/>
            <person name="da Silva R.H."/>
            <person name="de Melo A.L.T.M."/>
            <person name="Pandolfi V."/>
            <person name="Bustamante F.O."/>
            <person name="Brasileiro-Vidal A.C."/>
            <person name="Benko-Iseppon A.M."/>
        </authorList>
    </citation>
    <scope>NUCLEOTIDE SEQUENCE [LARGE SCALE GENOMIC DNA]</scope>
    <source>
        <tissue evidence="4">Leaves</tissue>
    </source>
</reference>
<name>A0ABU6QUH8_9FABA</name>
<gene>
    <name evidence="4" type="ORF">PIB30_089608</name>
</gene>
<dbReference type="Pfam" id="PF03101">
    <property type="entry name" value="FAR1"/>
    <property type="match status" value="1"/>
</dbReference>
<evidence type="ECO:0000259" key="3">
    <source>
        <dbReference type="Pfam" id="PF03101"/>
    </source>
</evidence>
<dbReference type="PANTHER" id="PTHR46328:SF27">
    <property type="entry name" value="OS12G0287500 PROTEIN"/>
    <property type="match status" value="1"/>
</dbReference>
<keyword evidence="2" id="KW-0732">Signal</keyword>
<evidence type="ECO:0000256" key="1">
    <source>
        <dbReference type="SAM" id="MobiDB-lite"/>
    </source>
</evidence>
<feature type="chain" id="PRO_5046158943" description="FAR1 domain-containing protein" evidence="2">
    <location>
        <begin position="20"/>
        <end position="286"/>
    </location>
</feature>
<feature type="region of interest" description="Disordered" evidence="1">
    <location>
        <begin position="25"/>
        <end position="60"/>
    </location>
</feature>